<evidence type="ECO:0000313" key="1">
    <source>
        <dbReference type="EMBL" id="MDZ5480805.1"/>
    </source>
</evidence>
<organism evidence="1 2">
    <name type="scientific">Bacillus thuringiensis</name>
    <dbReference type="NCBI Taxonomy" id="1428"/>
    <lineage>
        <taxon>Bacteria</taxon>
        <taxon>Bacillati</taxon>
        <taxon>Bacillota</taxon>
        <taxon>Bacilli</taxon>
        <taxon>Bacillales</taxon>
        <taxon>Bacillaceae</taxon>
        <taxon>Bacillus</taxon>
        <taxon>Bacillus cereus group</taxon>
    </lineage>
</organism>
<dbReference type="AlphaFoldDB" id="A0AAW9JU29"/>
<dbReference type="GO" id="GO:0003677">
    <property type="term" value="F:DNA binding"/>
    <property type="evidence" value="ECO:0007669"/>
    <property type="project" value="UniProtKB-KW"/>
</dbReference>
<accession>A0AAW9JU29</accession>
<sequence length="86" mass="9874">MYLLGSENNPIMIKVGTRARAEKIAAICNEYDLYYIISLELNEDLTDLKKAMKGRTRSMDIYDTCACNSGKKYKFCCMSKEIELDI</sequence>
<dbReference type="SUPFAM" id="SSF103642">
    <property type="entry name" value="Sec-C motif"/>
    <property type="match status" value="1"/>
</dbReference>
<gene>
    <name evidence="1" type="ORF">U2F49_32535</name>
</gene>
<evidence type="ECO:0000313" key="2">
    <source>
        <dbReference type="Proteomes" id="UP001292252"/>
    </source>
</evidence>
<protein>
    <submittedName>
        <fullName evidence="1">DNA-binding protein</fullName>
    </submittedName>
</protein>
<proteinExistence type="predicted"/>
<dbReference type="Proteomes" id="UP001292252">
    <property type="component" value="Unassembled WGS sequence"/>
</dbReference>
<dbReference type="EMBL" id="JAXOTW010000081">
    <property type="protein sequence ID" value="MDZ5480805.1"/>
    <property type="molecule type" value="Genomic_DNA"/>
</dbReference>
<dbReference type="Gene3D" id="3.10.450.50">
    <property type="match status" value="1"/>
</dbReference>
<reference evidence="1" key="1">
    <citation type="submission" date="2023-12" db="EMBL/GenBank/DDBJ databases">
        <title>Genome sequence of Bacillus thuringiensis strain SS10.</title>
        <authorList>
            <person name="Rouis S."/>
        </authorList>
    </citation>
    <scope>NUCLEOTIDE SEQUENCE</scope>
    <source>
        <strain evidence="1">SS10</strain>
    </source>
</reference>
<comment type="caution">
    <text evidence="1">The sequence shown here is derived from an EMBL/GenBank/DDBJ whole genome shotgun (WGS) entry which is preliminary data.</text>
</comment>
<keyword evidence="1" id="KW-0238">DNA-binding</keyword>
<dbReference type="RefSeq" id="WP_322471635.1">
    <property type="nucleotide sequence ID" value="NZ_JAXOTW010000081.1"/>
</dbReference>
<name>A0AAW9JU29_BACTU</name>